<evidence type="ECO:0000313" key="2">
    <source>
        <dbReference type="EMBL" id="GJT07361.1"/>
    </source>
</evidence>
<reference evidence="2" key="2">
    <citation type="submission" date="2022-01" db="EMBL/GenBank/DDBJ databases">
        <authorList>
            <person name="Yamashiro T."/>
            <person name="Shiraishi A."/>
            <person name="Satake H."/>
            <person name="Nakayama K."/>
        </authorList>
    </citation>
    <scope>NUCLEOTIDE SEQUENCE</scope>
</reference>
<evidence type="ECO:0000256" key="1">
    <source>
        <dbReference type="SAM" id="MobiDB-lite"/>
    </source>
</evidence>
<feature type="region of interest" description="Disordered" evidence="1">
    <location>
        <begin position="226"/>
        <end position="255"/>
    </location>
</feature>
<organism evidence="2 3">
    <name type="scientific">Tanacetum coccineum</name>
    <dbReference type="NCBI Taxonomy" id="301880"/>
    <lineage>
        <taxon>Eukaryota</taxon>
        <taxon>Viridiplantae</taxon>
        <taxon>Streptophyta</taxon>
        <taxon>Embryophyta</taxon>
        <taxon>Tracheophyta</taxon>
        <taxon>Spermatophyta</taxon>
        <taxon>Magnoliopsida</taxon>
        <taxon>eudicotyledons</taxon>
        <taxon>Gunneridae</taxon>
        <taxon>Pentapetalae</taxon>
        <taxon>asterids</taxon>
        <taxon>campanulids</taxon>
        <taxon>Asterales</taxon>
        <taxon>Asteraceae</taxon>
        <taxon>Asteroideae</taxon>
        <taxon>Anthemideae</taxon>
        <taxon>Anthemidinae</taxon>
        <taxon>Tanacetum</taxon>
    </lineage>
</organism>
<comment type="caution">
    <text evidence="2">The sequence shown here is derived from an EMBL/GenBank/DDBJ whole genome shotgun (WGS) entry which is preliminary data.</text>
</comment>
<proteinExistence type="predicted"/>
<protein>
    <submittedName>
        <fullName evidence="2">Uncharacterized protein</fullName>
    </submittedName>
</protein>
<evidence type="ECO:0000313" key="3">
    <source>
        <dbReference type="Proteomes" id="UP001151760"/>
    </source>
</evidence>
<dbReference type="EMBL" id="BQNB010012744">
    <property type="protein sequence ID" value="GJT07361.1"/>
    <property type="molecule type" value="Genomic_DNA"/>
</dbReference>
<reference evidence="2" key="1">
    <citation type="journal article" date="2022" name="Int. J. Mol. Sci.">
        <title>Draft Genome of Tanacetum Coccineum: Genomic Comparison of Closely Related Tanacetum-Family Plants.</title>
        <authorList>
            <person name="Yamashiro T."/>
            <person name="Shiraishi A."/>
            <person name="Nakayama K."/>
            <person name="Satake H."/>
        </authorList>
    </citation>
    <scope>NUCLEOTIDE SEQUENCE</scope>
</reference>
<keyword evidence="3" id="KW-1185">Reference proteome</keyword>
<sequence length="529" mass="59989">MNDHLKAHRYFQQVMDDSMSKLRETFQTWLQQRQEQVVNLDSYTPEPSQCWKIPICYDDDDDKYSFATQVYLKKFSSAITPDLPKSDSPIMEDEHLDTIPKMESDELIKSSVEDLVHTPSELDGISEGECDLPVCDDSSPKKDEVLDDIISIPPRNGNDHFNAESSPIESMLNRDNVISSPKIDLLIEEFAGELALLAPIPPGIVEANLDPKEDIRFIENLMYDNSFPRPPETLKDDSETVIDSNNDYSLSDDDSYEDIDYVDASPPDSELASLEAIGALKDNPTPSSDFMTKSSSTSPNFFLEETNTFDNSLPESKTFCFNLEKKSSGSTTILSDYSLLDYEAFYLDDDHIEEKSSGSTTTHADFSQYDSFIFDLLINPFPPTDRSDSHLKEFTDELAHIISPPEYDCFYFKSEPDPGELTSIVDSGIYENVLSTTNVNLPFEDDQSPLLAYVVWIFLPFLTYPVTPPYLLSFENEDTIFDPDISVYHSFMPSVSHRSGTFMKFNVYPNHLNESPMEILSSTCFPMDQ</sequence>
<name>A0ABQ5AYH0_9ASTR</name>
<gene>
    <name evidence="2" type="ORF">Tco_0841823</name>
</gene>
<accession>A0ABQ5AYH0</accession>
<dbReference type="Proteomes" id="UP001151760">
    <property type="component" value="Unassembled WGS sequence"/>
</dbReference>